<dbReference type="Gene3D" id="1.20.5.620">
    <property type="entry name" value="F1F0 ATP synthase subunit B, membrane domain"/>
    <property type="match status" value="1"/>
</dbReference>
<dbReference type="InterPro" id="IPR002842">
    <property type="entry name" value="ATPase_V1_Esu"/>
</dbReference>
<evidence type="ECO:0000256" key="3">
    <source>
        <dbReference type="ARBA" id="ARBA00023065"/>
    </source>
</evidence>
<evidence type="ECO:0000313" key="4">
    <source>
        <dbReference type="EMBL" id="MDK9580970.1"/>
    </source>
</evidence>
<dbReference type="SUPFAM" id="SSF160527">
    <property type="entry name" value="V-type ATPase subunit E-like"/>
    <property type="match status" value="1"/>
</dbReference>
<protein>
    <submittedName>
        <fullName evidence="4">V-type ATP synthase subunit E</fullName>
    </submittedName>
</protein>
<evidence type="ECO:0000256" key="2">
    <source>
        <dbReference type="ARBA" id="ARBA00022448"/>
    </source>
</evidence>
<accession>A0ABT7HKB3</accession>
<dbReference type="EMBL" id="JASSPP010000009">
    <property type="protein sequence ID" value="MDK9580970.1"/>
    <property type="molecule type" value="Genomic_DNA"/>
</dbReference>
<name>A0ABT7HKB3_9FUSO</name>
<evidence type="ECO:0000313" key="5">
    <source>
        <dbReference type="Proteomes" id="UP001225134"/>
    </source>
</evidence>
<gene>
    <name evidence="4" type="ORF">QQA45_05585</name>
</gene>
<keyword evidence="3" id="KW-0406">Ion transport</keyword>
<dbReference type="Proteomes" id="UP001225134">
    <property type="component" value="Unassembled WGS sequence"/>
</dbReference>
<evidence type="ECO:0000256" key="1">
    <source>
        <dbReference type="ARBA" id="ARBA00005901"/>
    </source>
</evidence>
<keyword evidence="2" id="KW-0813">Transport</keyword>
<dbReference type="RefSeq" id="WP_066729962.1">
    <property type="nucleotide sequence ID" value="NZ_CAMPUK010000009.1"/>
</dbReference>
<dbReference type="Pfam" id="PF01991">
    <property type="entry name" value="vATP-synt_E"/>
    <property type="match status" value="1"/>
</dbReference>
<comment type="caution">
    <text evidence="4">The sequence shown here is derived from an EMBL/GenBank/DDBJ whole genome shotgun (WGS) entry which is preliminary data.</text>
</comment>
<comment type="similarity">
    <text evidence="1">Belongs to the V-ATPase E subunit family.</text>
</comment>
<reference evidence="4 5" key="1">
    <citation type="submission" date="2023-06" db="EMBL/GenBank/DDBJ databases">
        <title>Antibody response to the Sneathia vaginalis cytopathogenic toxin A during pregnancy.</title>
        <authorList>
            <person name="Mccoy Z.T."/>
            <person name="Serrano M.G."/>
            <person name="Spaine K."/>
            <person name="Edwards D.J."/>
            <person name="Buck G.A."/>
            <person name="Jefferson K."/>
        </authorList>
    </citation>
    <scope>NUCLEOTIDE SEQUENCE [LARGE SCALE GENOMIC DNA]</scope>
    <source>
        <strain evidence="4 5">CCUG 42621</strain>
    </source>
</reference>
<keyword evidence="5" id="KW-1185">Reference proteome</keyword>
<sequence length="180" mass="20820">MENLEVIVAKIVDEANEKAKLILNDAKKQYDDILIKSDNKAQNAIKNLEKEYEVKEKTELERIKSATALKYRNIILQAKQEAIAYIFEELDKKIKNLSSDEMKAYINKSLGTRVLEANEKLIIPSTYEGIDLGREYVLSSKIKTGFLIEKNGIYENYTLEALIEHKKDEIEAKIQEKIFF</sequence>
<proteinExistence type="inferred from homology"/>
<organism evidence="4 5">
    <name type="scientific">Sneathia sanguinegens</name>
    <dbReference type="NCBI Taxonomy" id="40543"/>
    <lineage>
        <taxon>Bacteria</taxon>
        <taxon>Fusobacteriati</taxon>
        <taxon>Fusobacteriota</taxon>
        <taxon>Fusobacteriia</taxon>
        <taxon>Fusobacteriales</taxon>
        <taxon>Leptotrichiaceae</taxon>
        <taxon>Sneathia</taxon>
    </lineage>
</organism>